<dbReference type="Gene3D" id="4.10.280.10">
    <property type="entry name" value="Helix-loop-helix DNA-binding domain"/>
    <property type="match status" value="1"/>
</dbReference>
<evidence type="ECO:0000256" key="1">
    <source>
        <dbReference type="ARBA" id="ARBA00005510"/>
    </source>
</evidence>
<evidence type="ECO:0000313" key="7">
    <source>
        <dbReference type="Proteomes" id="UP000604825"/>
    </source>
</evidence>
<reference evidence="6" key="1">
    <citation type="submission" date="2020-10" db="EMBL/GenBank/DDBJ databases">
        <authorList>
            <person name="Han B."/>
            <person name="Lu T."/>
            <person name="Zhao Q."/>
            <person name="Huang X."/>
            <person name="Zhao Y."/>
        </authorList>
    </citation>
    <scope>NUCLEOTIDE SEQUENCE</scope>
</reference>
<name>A0A811PZN8_9POAL</name>
<evidence type="ECO:0000256" key="4">
    <source>
        <dbReference type="SAM" id="MobiDB-lite"/>
    </source>
</evidence>
<dbReference type="GO" id="GO:0046983">
    <property type="term" value="F:protein dimerization activity"/>
    <property type="evidence" value="ECO:0007669"/>
    <property type="project" value="InterPro"/>
</dbReference>
<protein>
    <recommendedName>
        <fullName evidence="5">BHLH domain-containing protein</fullName>
    </recommendedName>
</protein>
<dbReference type="PROSITE" id="PS50888">
    <property type="entry name" value="BHLH"/>
    <property type="match status" value="1"/>
</dbReference>
<evidence type="ECO:0000313" key="6">
    <source>
        <dbReference type="EMBL" id="CAD6251383.1"/>
    </source>
</evidence>
<dbReference type="SUPFAM" id="SSF47459">
    <property type="entry name" value="HLH, helix-loop-helix DNA-binding domain"/>
    <property type="match status" value="1"/>
</dbReference>
<keyword evidence="3" id="KW-0804">Transcription</keyword>
<dbReference type="InterPro" id="IPR011598">
    <property type="entry name" value="bHLH_dom"/>
</dbReference>
<dbReference type="AlphaFoldDB" id="A0A811PZN8"/>
<dbReference type="InterPro" id="IPR044658">
    <property type="entry name" value="bHLH92/bHLH041-like"/>
</dbReference>
<proteinExistence type="inferred from homology"/>
<dbReference type="OrthoDB" id="5778525at2759"/>
<keyword evidence="2" id="KW-0805">Transcription regulation</keyword>
<dbReference type="Proteomes" id="UP000604825">
    <property type="component" value="Unassembled WGS sequence"/>
</dbReference>
<evidence type="ECO:0000256" key="2">
    <source>
        <dbReference type="ARBA" id="ARBA00023015"/>
    </source>
</evidence>
<gene>
    <name evidence="6" type="ORF">NCGR_LOCUS35130</name>
</gene>
<dbReference type="InterPro" id="IPR036638">
    <property type="entry name" value="HLH_DNA-bd_sf"/>
</dbReference>
<sequence>MEYYSPPDLVVALAGSFMDTLFVLGQESRLRILQQAAARVPGCAYLCAWAAIPAQPHHPAASSSSSTSAAAATSARLLCCLDAWLCDGGGDRSSLGDARRLRALFDAYRGSLCPPVAGCVPGWAYKDGRAYMELPAHDLSFSTSLPVQQQFYQMAAFMGCESGEIEIGMSTAASSGGSPRSLESTLQQVFSEDFFQQSLLEELLQLPPTRPSSPSSSLPSVSVGSPAADVSTSLQRTVAVAPAPSSVERQAAPPVAPPPPRPPLPFVRHGGPGHVCFPSAEADDAAMAQAMLDVISASSSSALPTPPSTATAPPPPPPGNHHRARRWGAATEFRAYNAALAPRAPWRPPGAPGQRMIKMGISILRRMHMLRFSRERTAGGTTTMAQRGREGEDDPSSSAVPSSSQLNHMISERRRRERLNESFEALRGLLPPGSKKDKATVLAKTLDYMNILVAQIADLEAKNRSLESRAHHHHRHANGGSSSLEQRVVVLQGLMSGTPSSSERVQVHVTGAGGDVSGMSTSSSSSAGLPPPGREVVTVRVHARVAQGDVAELVARALAVIKDMGCFAVVAVNAGRPSDGGGDVAQATFTLRATAGEFDAASLREAVRKAAEDSATPPSDDS</sequence>
<feature type="region of interest" description="Disordered" evidence="4">
    <location>
        <begin position="206"/>
        <end position="264"/>
    </location>
</feature>
<feature type="compositionally biased region" description="Pro residues" evidence="4">
    <location>
        <begin position="254"/>
        <end position="264"/>
    </location>
</feature>
<keyword evidence="7" id="KW-1185">Reference proteome</keyword>
<feature type="domain" description="BHLH" evidence="5">
    <location>
        <begin position="403"/>
        <end position="452"/>
    </location>
</feature>
<dbReference type="PANTHER" id="PTHR46665">
    <property type="entry name" value="TRANSCRIPTION FACTOR BHLH041-RELATED-RELATED"/>
    <property type="match status" value="1"/>
</dbReference>
<dbReference type="Pfam" id="PF00010">
    <property type="entry name" value="HLH"/>
    <property type="match status" value="1"/>
</dbReference>
<dbReference type="SMART" id="SM00353">
    <property type="entry name" value="HLH"/>
    <property type="match status" value="1"/>
</dbReference>
<accession>A0A811PZN8</accession>
<dbReference type="InterPro" id="IPR055477">
    <property type="entry name" value="DUF7049"/>
</dbReference>
<dbReference type="EMBL" id="CAJGYO010000008">
    <property type="protein sequence ID" value="CAD6251383.1"/>
    <property type="molecule type" value="Genomic_DNA"/>
</dbReference>
<evidence type="ECO:0000256" key="3">
    <source>
        <dbReference type="ARBA" id="ARBA00023163"/>
    </source>
</evidence>
<feature type="compositionally biased region" description="Low complexity" evidence="4">
    <location>
        <begin position="206"/>
        <end position="226"/>
    </location>
</feature>
<comment type="caution">
    <text evidence="6">The sequence shown here is derived from an EMBL/GenBank/DDBJ whole genome shotgun (WGS) entry which is preliminary data.</text>
</comment>
<dbReference type="Pfam" id="PF23133">
    <property type="entry name" value="DUF7050"/>
    <property type="match status" value="1"/>
</dbReference>
<feature type="compositionally biased region" description="Pro residues" evidence="4">
    <location>
        <begin position="304"/>
        <end position="319"/>
    </location>
</feature>
<feature type="region of interest" description="Disordered" evidence="4">
    <location>
        <begin position="374"/>
        <end position="415"/>
    </location>
</feature>
<evidence type="ECO:0000259" key="5">
    <source>
        <dbReference type="PROSITE" id="PS50888"/>
    </source>
</evidence>
<dbReference type="InterPro" id="IPR055478">
    <property type="entry name" value="DUF7050"/>
</dbReference>
<feature type="region of interest" description="Disordered" evidence="4">
    <location>
        <begin position="298"/>
        <end position="324"/>
    </location>
</feature>
<comment type="similarity">
    <text evidence="1">Belongs to the bHLH protein family.</text>
</comment>
<organism evidence="6 7">
    <name type="scientific">Miscanthus lutarioriparius</name>
    <dbReference type="NCBI Taxonomy" id="422564"/>
    <lineage>
        <taxon>Eukaryota</taxon>
        <taxon>Viridiplantae</taxon>
        <taxon>Streptophyta</taxon>
        <taxon>Embryophyta</taxon>
        <taxon>Tracheophyta</taxon>
        <taxon>Spermatophyta</taxon>
        <taxon>Magnoliopsida</taxon>
        <taxon>Liliopsida</taxon>
        <taxon>Poales</taxon>
        <taxon>Poaceae</taxon>
        <taxon>PACMAD clade</taxon>
        <taxon>Panicoideae</taxon>
        <taxon>Andropogonodae</taxon>
        <taxon>Andropogoneae</taxon>
        <taxon>Saccharinae</taxon>
        <taxon>Miscanthus</taxon>
    </lineage>
</organism>
<dbReference type="PANTHER" id="PTHR46665:SF1">
    <property type="entry name" value="SPERMATOGENESIS- AND OOGENESIS-SPECIFIC BASIC HELIX-LOOP-HELIX-CONTAINING PROTEIN 1"/>
    <property type="match status" value="1"/>
</dbReference>
<dbReference type="Pfam" id="PF23132">
    <property type="entry name" value="DUF7049"/>
    <property type="match status" value="1"/>
</dbReference>